<accession>A0A8T2IZI7</accession>
<evidence type="ECO:0000256" key="7">
    <source>
        <dbReference type="ARBA" id="ARBA00022884"/>
    </source>
</evidence>
<dbReference type="Gene3D" id="4.10.60.30">
    <property type="entry name" value="Nanos, RNA-binding domain"/>
    <property type="match status" value="1"/>
</dbReference>
<dbReference type="Pfam" id="PF05741">
    <property type="entry name" value="zf-nanos"/>
    <property type="match status" value="1"/>
</dbReference>
<name>A0A8T2IZI7_9PIPI</name>
<evidence type="ECO:0000256" key="6">
    <source>
        <dbReference type="ARBA" id="ARBA00022845"/>
    </source>
</evidence>
<dbReference type="GO" id="GO:0003723">
    <property type="term" value="F:RNA binding"/>
    <property type="evidence" value="ECO:0007669"/>
    <property type="project" value="UniProtKB-UniRule"/>
</dbReference>
<feature type="domain" description="Nanos-type" evidence="9">
    <location>
        <begin position="58"/>
        <end position="112"/>
    </location>
</feature>
<dbReference type="OrthoDB" id="10010129at2759"/>
<evidence type="ECO:0000313" key="11">
    <source>
        <dbReference type="Proteomes" id="UP000812440"/>
    </source>
</evidence>
<evidence type="ECO:0000256" key="1">
    <source>
        <dbReference type="ARBA" id="ARBA00004496"/>
    </source>
</evidence>
<dbReference type="Proteomes" id="UP000812440">
    <property type="component" value="Chromosome 7"/>
</dbReference>
<dbReference type="PANTHER" id="PTHR12887">
    <property type="entry name" value="NANOS PROTEIN"/>
    <property type="match status" value="1"/>
</dbReference>
<comment type="caution">
    <text evidence="10">The sequence shown here is derived from an EMBL/GenBank/DDBJ whole genome shotgun (WGS) entry which is preliminary data.</text>
</comment>
<evidence type="ECO:0000256" key="2">
    <source>
        <dbReference type="ARBA" id="ARBA00022490"/>
    </source>
</evidence>
<dbReference type="EMBL" id="JAACNH010000008">
    <property type="protein sequence ID" value="KAG8435821.1"/>
    <property type="molecule type" value="Genomic_DNA"/>
</dbReference>
<evidence type="ECO:0000256" key="8">
    <source>
        <dbReference type="PROSITE-ProRule" id="PRU00855"/>
    </source>
</evidence>
<comment type="subcellular location">
    <subcellularLocation>
        <location evidence="1">Cytoplasm</location>
    </subcellularLocation>
</comment>
<keyword evidence="2" id="KW-0963">Cytoplasm</keyword>
<evidence type="ECO:0000256" key="3">
    <source>
        <dbReference type="ARBA" id="ARBA00022723"/>
    </source>
</evidence>
<dbReference type="GO" id="GO:0006417">
    <property type="term" value="P:regulation of translation"/>
    <property type="evidence" value="ECO:0007669"/>
    <property type="project" value="UniProtKB-UniRule"/>
</dbReference>
<protein>
    <recommendedName>
        <fullName evidence="9">Nanos-type domain-containing protein</fullName>
    </recommendedName>
</protein>
<keyword evidence="3" id="KW-0479">Metal-binding</keyword>
<keyword evidence="7 8" id="KW-0694">RNA-binding</keyword>
<organism evidence="10 11">
    <name type="scientific">Hymenochirus boettgeri</name>
    <name type="common">Congo dwarf clawed frog</name>
    <dbReference type="NCBI Taxonomy" id="247094"/>
    <lineage>
        <taxon>Eukaryota</taxon>
        <taxon>Metazoa</taxon>
        <taxon>Chordata</taxon>
        <taxon>Craniata</taxon>
        <taxon>Vertebrata</taxon>
        <taxon>Euteleostomi</taxon>
        <taxon>Amphibia</taxon>
        <taxon>Batrachia</taxon>
        <taxon>Anura</taxon>
        <taxon>Pipoidea</taxon>
        <taxon>Pipidae</taxon>
        <taxon>Pipinae</taxon>
        <taxon>Hymenochirus</taxon>
    </lineage>
</organism>
<dbReference type="InterPro" id="IPR038129">
    <property type="entry name" value="Nanos_sf"/>
</dbReference>
<dbReference type="GO" id="GO:0005737">
    <property type="term" value="C:cytoplasm"/>
    <property type="evidence" value="ECO:0007669"/>
    <property type="project" value="UniProtKB-SubCell"/>
</dbReference>
<evidence type="ECO:0000256" key="4">
    <source>
        <dbReference type="ARBA" id="ARBA00022771"/>
    </source>
</evidence>
<keyword evidence="11" id="KW-1185">Reference proteome</keyword>
<evidence type="ECO:0000256" key="5">
    <source>
        <dbReference type="ARBA" id="ARBA00022833"/>
    </source>
</evidence>
<evidence type="ECO:0000313" key="10">
    <source>
        <dbReference type="EMBL" id="KAG8435821.1"/>
    </source>
</evidence>
<dbReference type="InterPro" id="IPR024161">
    <property type="entry name" value="Znf_nanos-typ"/>
</dbReference>
<proteinExistence type="inferred from homology"/>
<dbReference type="AlphaFoldDB" id="A0A8T2IZI7"/>
<dbReference type="GO" id="GO:0008270">
    <property type="term" value="F:zinc ion binding"/>
    <property type="evidence" value="ECO:0007669"/>
    <property type="project" value="UniProtKB-KW"/>
</dbReference>
<gene>
    <name evidence="10" type="ORF">GDO86_013675</name>
</gene>
<keyword evidence="6 8" id="KW-0810">Translation regulation</keyword>
<keyword evidence="5" id="KW-0862">Zinc</keyword>
<reference evidence="10" key="1">
    <citation type="thesis" date="2020" institute="ProQuest LLC" country="789 East Eisenhower Parkway, Ann Arbor, MI, USA">
        <title>Comparative Genomics and Chromosome Evolution.</title>
        <authorList>
            <person name="Mudd A.B."/>
        </authorList>
    </citation>
    <scope>NUCLEOTIDE SEQUENCE</scope>
    <source>
        <strain evidence="10">Female2</strain>
        <tissue evidence="10">Blood</tissue>
    </source>
</reference>
<evidence type="ECO:0000259" key="9">
    <source>
        <dbReference type="PROSITE" id="PS51522"/>
    </source>
</evidence>
<dbReference type="PROSITE" id="PS51522">
    <property type="entry name" value="ZF_NANOS"/>
    <property type="match status" value="1"/>
</dbReference>
<keyword evidence="4 8" id="KW-0863">Zinc-finger</keyword>
<comment type="similarity">
    <text evidence="8">Belongs to the nanos family.</text>
</comment>
<sequence>MDGGFDSWGDYLGLSALIRKGLQVEEEMDGPAQRWSFSSPISTEPLPSKKVTAQGPVICRFCQANRETVTLYRSHPLRGPDGRVLCPVLRGYTCTLCGANGDWAHTLRYCPLRRVLNNPCSLRTRHC</sequence>
<dbReference type="InterPro" id="IPR008705">
    <property type="entry name" value="Nanos/Xcar2"/>
</dbReference>